<feature type="compositionally biased region" description="Polar residues" evidence="1">
    <location>
        <begin position="12"/>
        <end position="24"/>
    </location>
</feature>
<feature type="domain" description="Extracellular mutant protein 11 C-terminal" evidence="2">
    <location>
        <begin position="351"/>
        <end position="485"/>
    </location>
</feature>
<dbReference type="Pfam" id="PF15463">
    <property type="entry name" value="ECM11"/>
    <property type="match status" value="1"/>
</dbReference>
<gene>
    <name evidence="3" type="ORF">OHK93_008079</name>
</gene>
<name>A0AA43QLR8_9LECA</name>
<evidence type="ECO:0000256" key="1">
    <source>
        <dbReference type="SAM" id="MobiDB-lite"/>
    </source>
</evidence>
<dbReference type="GO" id="GO:0042790">
    <property type="term" value="P:nucleolar large rRNA transcription by RNA polymerase I"/>
    <property type="evidence" value="ECO:0007669"/>
    <property type="project" value="TreeGrafter"/>
</dbReference>
<dbReference type="AlphaFoldDB" id="A0AA43QLR8"/>
<dbReference type="PANTHER" id="PTHR28244">
    <property type="entry name" value="RNA POLYMERASE I-SPECIFIC TRANSCRIPTION INITIATION FACTOR RRN11"/>
    <property type="match status" value="1"/>
</dbReference>
<feature type="compositionally biased region" description="Basic and acidic residues" evidence="1">
    <location>
        <begin position="144"/>
        <end position="154"/>
    </location>
</feature>
<sequence length="497" mass="54923">MQPESVLKFVAQRQQSRQTDQPASAQELKVRVPRTALHQSNFLAKYDQKRVGCAPEDALGDEVGRPSVNQPRQRLNRAPALHGDVFDTDIEALDDSLTTSLVDVAFPRQSPNGGPPSGPVAQDGRVMIECERTRRMHQLLPHLHKPDVESREADTEAYTSSSSEGEPQQASSLSDRSDHESQDGLSRMLRSSSLPGPAAMFINSRPVPMQHSRKILQSDGAALTTFQDSRSMVPKHDMATTDHKHQISLKSSSRNGNYQFDPLAPGGHGLIRDGPSVHEYSSNGQANSVSSSACSASGELAGQEEQVGRFNLAADRTSLQSSRFGSPEQAELLKTQQTEVQAYVKQSRELDYTWDDLSRMSYSRLKGESFDLIPGVVAGPAELLSAAELVDSLKQILSHQRHGQEGKKGRAFFATLSIDQYEECGDLIIEGFKDILGKFKDARQQKRSLTQKFEEQVHRRQHIIGAKQNSIEKDLKTMRHNGSGLIPRSHSQKLDQG</sequence>
<comment type="caution">
    <text evidence="3">The sequence shown here is derived from an EMBL/GenBank/DDBJ whole genome shotgun (WGS) entry which is preliminary data.</text>
</comment>
<organism evidence="3 4">
    <name type="scientific">Ramalina farinacea</name>
    <dbReference type="NCBI Taxonomy" id="258253"/>
    <lineage>
        <taxon>Eukaryota</taxon>
        <taxon>Fungi</taxon>
        <taxon>Dikarya</taxon>
        <taxon>Ascomycota</taxon>
        <taxon>Pezizomycotina</taxon>
        <taxon>Lecanoromycetes</taxon>
        <taxon>OSLEUM clade</taxon>
        <taxon>Lecanoromycetidae</taxon>
        <taxon>Lecanorales</taxon>
        <taxon>Lecanorineae</taxon>
        <taxon>Ramalinaceae</taxon>
        <taxon>Ramalina</taxon>
    </lineage>
</organism>
<dbReference type="InterPro" id="IPR053029">
    <property type="entry name" value="RNA_pol_I-specific_init_factor"/>
</dbReference>
<protein>
    <recommendedName>
        <fullName evidence="2">Extracellular mutant protein 11 C-terminal domain-containing protein</fullName>
    </recommendedName>
</protein>
<feature type="region of interest" description="Disordered" evidence="1">
    <location>
        <begin position="138"/>
        <end position="203"/>
    </location>
</feature>
<feature type="region of interest" description="Disordered" evidence="1">
    <location>
        <begin position="469"/>
        <end position="497"/>
    </location>
</feature>
<reference evidence="3" key="1">
    <citation type="journal article" date="2023" name="Genome Biol. Evol.">
        <title>First Whole Genome Sequence and Flow Cytometry Genome Size Data for the Lichen-Forming Fungus Ramalina farinacea (Ascomycota).</title>
        <authorList>
            <person name="Llewellyn T."/>
            <person name="Mian S."/>
            <person name="Hill R."/>
            <person name="Leitch I.J."/>
            <person name="Gaya E."/>
        </authorList>
    </citation>
    <scope>NUCLEOTIDE SEQUENCE</scope>
    <source>
        <strain evidence="3">LIQ254RAFAR</strain>
    </source>
</reference>
<evidence type="ECO:0000259" key="2">
    <source>
        <dbReference type="Pfam" id="PF15463"/>
    </source>
</evidence>
<feature type="region of interest" description="Disordered" evidence="1">
    <location>
        <begin position="1"/>
        <end position="26"/>
    </location>
</feature>
<accession>A0AA43QLR8</accession>
<dbReference type="Proteomes" id="UP001161017">
    <property type="component" value="Unassembled WGS sequence"/>
</dbReference>
<dbReference type="EMBL" id="JAPUFD010000008">
    <property type="protein sequence ID" value="MDI1488803.1"/>
    <property type="molecule type" value="Genomic_DNA"/>
</dbReference>
<dbReference type="PANTHER" id="PTHR28244:SF3">
    <property type="entry name" value="EXTRACELLULAR MUTANT PROTEIN 11 C-TERMINAL DOMAIN-CONTAINING PROTEIN"/>
    <property type="match status" value="1"/>
</dbReference>
<dbReference type="GO" id="GO:0001164">
    <property type="term" value="F:RNA polymerase I core promoter sequence-specific DNA binding"/>
    <property type="evidence" value="ECO:0007669"/>
    <property type="project" value="TreeGrafter"/>
</dbReference>
<proteinExistence type="predicted"/>
<evidence type="ECO:0000313" key="3">
    <source>
        <dbReference type="EMBL" id="MDI1488803.1"/>
    </source>
</evidence>
<keyword evidence="4" id="KW-1185">Reference proteome</keyword>
<dbReference type="GO" id="GO:0070860">
    <property type="term" value="C:RNA polymerase I core factor complex"/>
    <property type="evidence" value="ECO:0007669"/>
    <property type="project" value="TreeGrafter"/>
</dbReference>
<dbReference type="GO" id="GO:0017025">
    <property type="term" value="F:TBP-class protein binding"/>
    <property type="evidence" value="ECO:0007669"/>
    <property type="project" value="TreeGrafter"/>
</dbReference>
<evidence type="ECO:0000313" key="4">
    <source>
        <dbReference type="Proteomes" id="UP001161017"/>
    </source>
</evidence>
<dbReference type="InterPro" id="IPR029178">
    <property type="entry name" value="Ecm11_C"/>
</dbReference>
<feature type="compositionally biased region" description="Polar residues" evidence="1">
    <location>
        <begin position="157"/>
        <end position="174"/>
    </location>
</feature>